<dbReference type="STRING" id="1305731.GCA_000934705_02454"/>
<dbReference type="Proteomes" id="UP000050416">
    <property type="component" value="Unassembled WGS sequence"/>
</dbReference>
<evidence type="ECO:0000313" key="4">
    <source>
        <dbReference type="Proteomes" id="UP000050416"/>
    </source>
</evidence>
<dbReference type="InterPro" id="IPR046703">
    <property type="entry name" value="DUF6776"/>
</dbReference>
<reference evidence="3 4" key="1">
    <citation type="submission" date="2015-09" db="EMBL/GenBank/DDBJ databases">
        <title>Identification and resolution of microdiversity through metagenomic sequencing of parallel consortia.</title>
        <authorList>
            <person name="Nelson W.C."/>
            <person name="Romine M.F."/>
            <person name="Lindemann S.R."/>
        </authorList>
    </citation>
    <scope>NUCLEOTIDE SEQUENCE [LARGE SCALE GENOMIC DNA]</scope>
    <source>
        <strain evidence="3">HL-55</strain>
    </source>
</reference>
<dbReference type="OrthoDB" id="7056878at2"/>
<keyword evidence="2" id="KW-0472">Membrane</keyword>
<evidence type="ECO:0000313" key="3">
    <source>
        <dbReference type="EMBL" id="KPQ27487.1"/>
    </source>
</evidence>
<organism evidence="3 4">
    <name type="scientific">Marinobacter excellens HL-55</name>
    <dbReference type="NCBI Taxonomy" id="1305731"/>
    <lineage>
        <taxon>Bacteria</taxon>
        <taxon>Pseudomonadati</taxon>
        <taxon>Pseudomonadota</taxon>
        <taxon>Gammaproteobacteria</taxon>
        <taxon>Pseudomonadales</taxon>
        <taxon>Marinobacteraceae</taxon>
        <taxon>Marinobacter</taxon>
    </lineage>
</organism>
<dbReference type="AlphaFoldDB" id="A0A0P8B1P9"/>
<dbReference type="Pfam" id="PF20567">
    <property type="entry name" value="DUF6776"/>
    <property type="match status" value="1"/>
</dbReference>
<evidence type="ECO:0000256" key="2">
    <source>
        <dbReference type="SAM" id="Phobius"/>
    </source>
</evidence>
<evidence type="ECO:0000256" key="1">
    <source>
        <dbReference type="SAM" id="Coils"/>
    </source>
</evidence>
<accession>A0A0P8B1P9</accession>
<gene>
    <name evidence="3" type="ORF">HLUCCX14_14500</name>
</gene>
<proteinExistence type="predicted"/>
<feature type="coiled-coil region" evidence="1">
    <location>
        <begin position="51"/>
        <end position="120"/>
    </location>
</feature>
<name>A0A0P8B1P9_9GAMM</name>
<sequence>MSDTRKPADEYVVIRHRPGYRLRRTLILLAFTVIAAVVGYATGLAQGGFRFSSAEATNEVLAQDVDTLQERFREARQNLVNLERGRAIDQQAMREARNTIAGLETRISELEADLTFYRNIMAPSEASKGLQVDNFTLAPARGDNRYRFKMVLTQVGNNNSFIAGQVAVNLIGTRDEEKEVIALRDVSEDIEDLGVRFRFRYFQDVEGTLALPDDFEPLEIQVVAQAQGSNASKAERTFDWTKLTEN</sequence>
<keyword evidence="1" id="KW-0175">Coiled coil</keyword>
<feature type="transmembrane region" description="Helical" evidence="2">
    <location>
        <begin position="25"/>
        <end position="45"/>
    </location>
</feature>
<dbReference type="PATRIC" id="fig|1305731.5.peg.1657"/>
<protein>
    <submittedName>
        <fullName evidence="3">Uncharacterized protein</fullName>
    </submittedName>
</protein>
<comment type="caution">
    <text evidence="3">The sequence shown here is derived from an EMBL/GenBank/DDBJ whole genome shotgun (WGS) entry which is preliminary data.</text>
</comment>
<keyword evidence="2" id="KW-1133">Transmembrane helix</keyword>
<keyword evidence="2" id="KW-0812">Transmembrane</keyword>
<dbReference type="EMBL" id="LJZQ01000027">
    <property type="protein sequence ID" value="KPQ27487.1"/>
    <property type="molecule type" value="Genomic_DNA"/>
</dbReference>